<sequence>MDSTGETKAYVVHASPVNETDPHKAIFMYYTENPNYRFTPSNLQPHQPGDVLRYWIQAFDEVGVGANETEKAEYLNVNGYGSEWSSVVEMTMKK</sequence>
<dbReference type="EMBL" id="JAWHVN010000003">
    <property type="protein sequence ID" value="MDV2617563.1"/>
    <property type="molecule type" value="Genomic_DNA"/>
</dbReference>
<comment type="caution">
    <text evidence="1">The sequence shown here is derived from an EMBL/GenBank/DDBJ whole genome shotgun (WGS) entry which is preliminary data.</text>
</comment>
<dbReference type="AlphaFoldDB" id="A0ABD5GK33"/>
<accession>A0ABD5GK33</accession>
<proteinExistence type="predicted"/>
<organism evidence="1 2">
    <name type="scientific">Lactococcus lactis</name>
    <dbReference type="NCBI Taxonomy" id="1358"/>
    <lineage>
        <taxon>Bacteria</taxon>
        <taxon>Bacillati</taxon>
        <taxon>Bacillota</taxon>
        <taxon>Bacilli</taxon>
        <taxon>Lactobacillales</taxon>
        <taxon>Streptococcaceae</taxon>
        <taxon>Lactococcus</taxon>
    </lineage>
</organism>
<dbReference type="RefSeq" id="WP_058212539.1">
    <property type="nucleotide sequence ID" value="NZ_JAVFYY010000002.1"/>
</dbReference>
<dbReference type="Proteomes" id="UP001186159">
    <property type="component" value="Unassembled WGS sequence"/>
</dbReference>
<evidence type="ECO:0000313" key="1">
    <source>
        <dbReference type="EMBL" id="MDV2617563.1"/>
    </source>
</evidence>
<protein>
    <submittedName>
        <fullName evidence="1">Fibronectin type III domain-containing protein</fullName>
    </submittedName>
</protein>
<name>A0ABD5GK33_9LACT</name>
<reference evidence="1 2" key="1">
    <citation type="submission" date="2023-10" db="EMBL/GenBank/DDBJ databases">
        <title>Production of high quality cheese from raw caw milk (raw cheese).</title>
        <authorList>
            <person name="Samouris G."/>
        </authorList>
    </citation>
    <scope>NUCLEOTIDE SEQUENCE [LARGE SCALE GENOMIC DNA]</scope>
    <source>
        <strain evidence="1 2">MRS-5</strain>
    </source>
</reference>
<gene>
    <name evidence="1" type="ORF">RZO27_00155</name>
</gene>
<evidence type="ECO:0000313" key="2">
    <source>
        <dbReference type="Proteomes" id="UP001186159"/>
    </source>
</evidence>